<evidence type="ECO:0000256" key="1">
    <source>
        <dbReference type="SAM" id="MobiDB-lite"/>
    </source>
</evidence>
<dbReference type="Proteomes" id="UP000024404">
    <property type="component" value="Unassembled WGS sequence"/>
</dbReference>
<organism evidence="3 4">
    <name type="scientific">Onchocerca volvulus</name>
    <dbReference type="NCBI Taxonomy" id="6282"/>
    <lineage>
        <taxon>Eukaryota</taxon>
        <taxon>Metazoa</taxon>
        <taxon>Ecdysozoa</taxon>
        <taxon>Nematoda</taxon>
        <taxon>Chromadorea</taxon>
        <taxon>Rhabditida</taxon>
        <taxon>Spirurina</taxon>
        <taxon>Spiruromorpha</taxon>
        <taxon>Filarioidea</taxon>
        <taxon>Onchocercidae</taxon>
        <taxon>Onchocerca</taxon>
    </lineage>
</organism>
<reference evidence="3" key="2">
    <citation type="submission" date="2018-02" db="UniProtKB">
        <authorList>
            <consortium name="EnsemblMetazoa"/>
        </authorList>
    </citation>
    <scope>IDENTIFICATION</scope>
</reference>
<dbReference type="AlphaFoldDB" id="A0A2K6WKW9"/>
<accession>A0A2K6WKW9</accession>
<reference evidence="4" key="1">
    <citation type="submission" date="2013-10" db="EMBL/GenBank/DDBJ databases">
        <title>Genome sequencing of Onchocerca volvulus.</title>
        <authorList>
            <person name="Cotton J."/>
            <person name="Tsai J."/>
            <person name="Stanley E."/>
            <person name="Tracey A."/>
            <person name="Holroyd N."/>
            <person name="Lustigman S."/>
            <person name="Berriman M."/>
        </authorList>
    </citation>
    <scope>NUCLEOTIDE SEQUENCE</scope>
</reference>
<protein>
    <submittedName>
        <fullName evidence="3">Uncharacterized protein</fullName>
    </submittedName>
</protein>
<keyword evidence="2" id="KW-1133">Transmembrane helix</keyword>
<evidence type="ECO:0000313" key="3">
    <source>
        <dbReference type="EnsemblMetazoa" id="OVOC9373.2"/>
    </source>
</evidence>
<feature type="compositionally biased region" description="Polar residues" evidence="1">
    <location>
        <begin position="68"/>
        <end position="79"/>
    </location>
</feature>
<dbReference type="EMBL" id="CMVM020000262">
    <property type="status" value="NOT_ANNOTATED_CDS"/>
    <property type="molecule type" value="Genomic_DNA"/>
</dbReference>
<proteinExistence type="predicted"/>
<evidence type="ECO:0000313" key="4">
    <source>
        <dbReference type="Proteomes" id="UP000024404"/>
    </source>
</evidence>
<evidence type="ECO:0000256" key="2">
    <source>
        <dbReference type="SAM" id="Phobius"/>
    </source>
</evidence>
<feature type="region of interest" description="Disordered" evidence="1">
    <location>
        <begin position="202"/>
        <end position="225"/>
    </location>
</feature>
<name>A0A2K6WKW9_ONCVO</name>
<keyword evidence="2" id="KW-0812">Transmembrane</keyword>
<feature type="region of interest" description="Disordered" evidence="1">
    <location>
        <begin position="67"/>
        <end position="92"/>
    </location>
</feature>
<sequence length="225" mass="25420">MMFWSLWSTLSIQICINVLYLIIGTLLFIYGVANCLRIKKVSTTKDESTRPKKAVVEHSIRLSFHNELPQSEASGSPKTTVKHRPGSVMIPDQTQSGVIHSKDLFPSKYVPKLTREAHITTVGKSSIESEKLIEDKTQTSMPSMDFTQSITTSEEYDDKQFSRTLTESNTEDYKQKKTKNSFLNLERDKASTETSILNVTMNQGSVVSQNNSKQQTKVKESESTR</sequence>
<dbReference type="EnsemblMetazoa" id="OVOC9373.2">
    <property type="protein sequence ID" value="OVOC9373.2"/>
    <property type="gene ID" value="WBGene00246182"/>
</dbReference>
<keyword evidence="2" id="KW-0472">Membrane</keyword>
<feature type="compositionally biased region" description="Polar residues" evidence="1">
    <location>
        <begin position="202"/>
        <end position="215"/>
    </location>
</feature>
<dbReference type="EnsemblMetazoa" id="OVOC9373.1">
    <property type="protein sequence ID" value="OVOC9373.1"/>
    <property type="gene ID" value="WBGene00246182"/>
</dbReference>
<feature type="transmembrane region" description="Helical" evidence="2">
    <location>
        <begin position="6"/>
        <end position="30"/>
    </location>
</feature>
<keyword evidence="4" id="KW-1185">Reference proteome</keyword>
<dbReference type="OMA" id="PKIVSKH"/>